<dbReference type="Pfam" id="PF01370">
    <property type="entry name" value="Epimerase"/>
    <property type="match status" value="1"/>
</dbReference>
<accession>A0A7J7KR69</accession>
<name>A0A7J7KR69_BUGNE</name>
<dbReference type="SUPFAM" id="SSF51735">
    <property type="entry name" value="NAD(P)-binding Rossmann-fold domains"/>
    <property type="match status" value="1"/>
</dbReference>
<dbReference type="Gene3D" id="3.40.50.720">
    <property type="entry name" value="NAD(P)-binding Rossmann-like Domain"/>
    <property type="match status" value="1"/>
</dbReference>
<dbReference type="Proteomes" id="UP000593567">
    <property type="component" value="Unassembled WGS sequence"/>
</dbReference>
<dbReference type="InterPro" id="IPR036291">
    <property type="entry name" value="NAD(P)-bd_dom_sf"/>
</dbReference>
<feature type="domain" description="NAD-dependent epimerase/dehydratase" evidence="1">
    <location>
        <begin position="9"/>
        <end position="67"/>
    </location>
</feature>
<proteinExistence type="predicted"/>
<evidence type="ECO:0000259" key="1">
    <source>
        <dbReference type="Pfam" id="PF01370"/>
    </source>
</evidence>
<evidence type="ECO:0000313" key="3">
    <source>
        <dbReference type="Proteomes" id="UP000593567"/>
    </source>
</evidence>
<sequence length="68" mass="7623">MLLKNKMKIVVTGASGLLGREVLKALKQSDKFSVVGTCFKRSTNPELHPLDITSQEQLLKLFHDKKVN</sequence>
<dbReference type="EMBL" id="VXIV02000119">
    <property type="protein sequence ID" value="KAF6040638.1"/>
    <property type="molecule type" value="Genomic_DNA"/>
</dbReference>
<gene>
    <name evidence="2" type="ORF">EB796_001051</name>
</gene>
<protein>
    <submittedName>
        <fullName evidence="2">MAT2B</fullName>
    </submittedName>
</protein>
<dbReference type="AlphaFoldDB" id="A0A7J7KR69"/>
<dbReference type="OrthoDB" id="6235964at2759"/>
<comment type="caution">
    <text evidence="2">The sequence shown here is derived from an EMBL/GenBank/DDBJ whole genome shotgun (WGS) entry which is preliminary data.</text>
</comment>
<keyword evidence="3" id="KW-1185">Reference proteome</keyword>
<dbReference type="InterPro" id="IPR001509">
    <property type="entry name" value="Epimerase_deHydtase"/>
</dbReference>
<reference evidence="2" key="1">
    <citation type="submission" date="2020-06" db="EMBL/GenBank/DDBJ databases">
        <title>Draft genome of Bugula neritina, a colonial animal packing powerful symbionts and potential medicines.</title>
        <authorList>
            <person name="Rayko M."/>
        </authorList>
    </citation>
    <scope>NUCLEOTIDE SEQUENCE [LARGE SCALE GENOMIC DNA]</scope>
    <source>
        <strain evidence="2">Kwan_BN1</strain>
    </source>
</reference>
<evidence type="ECO:0000313" key="2">
    <source>
        <dbReference type="EMBL" id="KAF6040638.1"/>
    </source>
</evidence>
<organism evidence="2 3">
    <name type="scientific">Bugula neritina</name>
    <name type="common">Brown bryozoan</name>
    <name type="synonym">Sertularia neritina</name>
    <dbReference type="NCBI Taxonomy" id="10212"/>
    <lineage>
        <taxon>Eukaryota</taxon>
        <taxon>Metazoa</taxon>
        <taxon>Spiralia</taxon>
        <taxon>Lophotrochozoa</taxon>
        <taxon>Bryozoa</taxon>
        <taxon>Gymnolaemata</taxon>
        <taxon>Cheilostomatida</taxon>
        <taxon>Flustrina</taxon>
        <taxon>Buguloidea</taxon>
        <taxon>Bugulidae</taxon>
        <taxon>Bugula</taxon>
    </lineage>
</organism>